<evidence type="ECO:0000313" key="6">
    <source>
        <dbReference type="Proteomes" id="UP000038040"/>
    </source>
</evidence>
<dbReference type="CDD" id="cd00110">
    <property type="entry name" value="LamG"/>
    <property type="match status" value="1"/>
</dbReference>
<accession>A0A0N4UPT3</accession>
<dbReference type="InterPro" id="IPR013320">
    <property type="entry name" value="ConA-like_dom_sf"/>
</dbReference>
<feature type="domain" description="Laminin G" evidence="3">
    <location>
        <begin position="378"/>
        <end position="538"/>
    </location>
</feature>
<dbReference type="PROSITE" id="PS00022">
    <property type="entry name" value="EGF_1"/>
    <property type="match status" value="1"/>
</dbReference>
<dbReference type="PROSITE" id="PS50025">
    <property type="entry name" value="LAM_G_DOMAIN"/>
    <property type="match status" value="3"/>
</dbReference>
<evidence type="ECO:0000259" key="3">
    <source>
        <dbReference type="PROSITE" id="PS50025"/>
    </source>
</evidence>
<reference evidence="5 7" key="2">
    <citation type="submission" date="2018-11" db="EMBL/GenBank/DDBJ databases">
        <authorList>
            <consortium name="Pathogen Informatics"/>
        </authorList>
    </citation>
    <scope>NUCLEOTIDE SEQUENCE [LARGE SCALE GENOMIC DNA]</scope>
</reference>
<evidence type="ECO:0000256" key="2">
    <source>
        <dbReference type="PROSITE-ProRule" id="PRU00076"/>
    </source>
</evidence>
<protein>
    <submittedName>
        <fullName evidence="8">Neurexin-4</fullName>
    </submittedName>
</protein>
<dbReference type="Gene3D" id="2.60.120.200">
    <property type="match status" value="3"/>
</dbReference>
<dbReference type="SMART" id="SM00282">
    <property type="entry name" value="LamG"/>
    <property type="match status" value="3"/>
</dbReference>
<organism evidence="6 8">
    <name type="scientific">Dracunculus medinensis</name>
    <name type="common">Guinea worm</name>
    <dbReference type="NCBI Taxonomy" id="318479"/>
    <lineage>
        <taxon>Eukaryota</taxon>
        <taxon>Metazoa</taxon>
        <taxon>Ecdysozoa</taxon>
        <taxon>Nematoda</taxon>
        <taxon>Chromadorea</taxon>
        <taxon>Rhabditida</taxon>
        <taxon>Spirurina</taxon>
        <taxon>Dracunculoidea</taxon>
        <taxon>Dracunculidae</taxon>
        <taxon>Dracunculus</taxon>
    </lineage>
</organism>
<dbReference type="Pfam" id="PF02210">
    <property type="entry name" value="Laminin_G_2"/>
    <property type="match status" value="2"/>
</dbReference>
<feature type="disulfide bond" evidence="2">
    <location>
        <begin position="219"/>
        <end position="228"/>
    </location>
</feature>
<name>A0A0N4UPT3_DRAME</name>
<evidence type="ECO:0000259" key="4">
    <source>
        <dbReference type="PROSITE" id="PS50026"/>
    </source>
</evidence>
<dbReference type="Proteomes" id="UP000274756">
    <property type="component" value="Unassembled WGS sequence"/>
</dbReference>
<dbReference type="PROSITE" id="PS50026">
    <property type="entry name" value="EGF_3"/>
    <property type="match status" value="1"/>
</dbReference>
<evidence type="ECO:0000313" key="8">
    <source>
        <dbReference type="WBParaSite" id="DME_0000998301-mRNA-1"/>
    </source>
</evidence>
<feature type="domain" description="Laminin G" evidence="3">
    <location>
        <begin position="778"/>
        <end position="983"/>
    </location>
</feature>
<reference evidence="8" key="1">
    <citation type="submission" date="2017-02" db="UniProtKB">
        <authorList>
            <consortium name="WormBaseParasite"/>
        </authorList>
    </citation>
    <scope>IDENTIFICATION</scope>
</reference>
<feature type="domain" description="EGF-like" evidence="4">
    <location>
        <begin position="190"/>
        <end position="229"/>
    </location>
</feature>
<dbReference type="OrthoDB" id="5989513at2759"/>
<evidence type="ECO:0000256" key="1">
    <source>
        <dbReference type="ARBA" id="ARBA00023157"/>
    </source>
</evidence>
<keyword evidence="7" id="KW-1185">Reference proteome</keyword>
<proteinExistence type="predicted"/>
<dbReference type="PANTHER" id="PTHR15036">
    <property type="entry name" value="PIKACHURIN-LIKE PROTEIN"/>
    <property type="match status" value="1"/>
</dbReference>
<gene>
    <name evidence="5" type="ORF">DME_LOCUS3523</name>
</gene>
<dbReference type="AlphaFoldDB" id="A0A0N4UPT3"/>
<dbReference type="InterPro" id="IPR001791">
    <property type="entry name" value="Laminin_G"/>
</dbReference>
<dbReference type="PROSITE" id="PS01186">
    <property type="entry name" value="EGF_2"/>
    <property type="match status" value="1"/>
</dbReference>
<dbReference type="Gene3D" id="2.10.25.10">
    <property type="entry name" value="Laminin"/>
    <property type="match status" value="1"/>
</dbReference>
<comment type="caution">
    <text evidence="2">Lacks conserved residue(s) required for the propagation of feature annotation.</text>
</comment>
<evidence type="ECO:0000313" key="5">
    <source>
        <dbReference type="EMBL" id="VDN53550.1"/>
    </source>
</evidence>
<dbReference type="STRING" id="318479.A0A0N4UPT3"/>
<sequence>MVDYYHFYFYLNYFFSQTSVQEGVLLHGSVFSAVDNRWLGELKLALVYDQLRLNLANLAEISFFNISLSPDKFHEVILQFNYIRNIVYLSLNSKTKWASWNTGEERYIRIGNELFFFSGGNEVGLSGCFREVYIDFFDVIDGYLRNSELVLASHQLQVCQFENVFDSAIEALAQEEPISQEENLLERVYSKRLCGNNEATFCKNHVECIKKNSIPVCICRKGFTGQYCQFSILPWNCDDVLAFGDKEPGIYMIDVDGSGPLPESYLYCDNGHAIIPHNMPNNTLIRSKNSGNLHLHIIYKFSENKTWFTSIGDVKYLRLADDSGSCQCKNGHCGWCNCDGREVATDSAVMYGPFVPITNIFAIHSPNDVRGEVTLGPLICFGSVGHSHNYMITIRNRKDLINIGEWKGNTLSFEFRTFENNVTLISSSDGEVSLLLHGRHLTLVLNGEKMELMPQVRLNDGRWHRITIEIIDGTAHLLINGSNREDIFAVVLFIKSSIALGGGRDGFLGCFRQVRFNGKLLNMENLLHNRTAQIELGCKDKCASYKCEHDSRYINNGSEISFHDSKWGFLKILNPLISDVLKQRIIFSMKTDQKDSLLLYLHDHLNNFIQVKLFFALRNVNIHLSDHSRIVVTLNFNRTIKKCEVVTRVGLEYSRMRWIQIMLFQKFDRIELNIDDEICEIESERILSNDYIENFISSLNFDTIVIPSVSPFKTTESQQYSIMFIGGVPTENYDGRLNPVYRSNLPNLLGCVRGLMIGERLIDMRDRTFWPYFNYEKDIGARFNENSIMQFRIGEVLDKVIFDWSKIGEHSVNFAFSTNDSAKVRQIMKIYFKHNRFLEIILCKNGSLNIRISSLDATYVTTFPYNYSDAYRHFVQIIFSAEKSLTAIVDSVSLTFNSVFAREFSLGNSVIFYIGGLIHEDDHQELSIFDTKKHNYSGCLSNIDINLNVDNMHFEPISYLYKKNERFVSYFSISGDFPVLGRCALFRTPGLLPVVRNDIISPEWDSPFIVEHFEIANADPRKSGENLICQ</sequence>
<keyword evidence="2" id="KW-0245">EGF-like domain</keyword>
<dbReference type="WBParaSite" id="DME_0000998301-mRNA-1">
    <property type="protein sequence ID" value="DME_0000998301-mRNA-1"/>
    <property type="gene ID" value="DME_0000998301"/>
</dbReference>
<dbReference type="InterPro" id="IPR000742">
    <property type="entry name" value="EGF"/>
</dbReference>
<evidence type="ECO:0000313" key="7">
    <source>
        <dbReference type="Proteomes" id="UP000274756"/>
    </source>
</evidence>
<keyword evidence="1 2" id="KW-1015">Disulfide bond</keyword>
<dbReference type="SUPFAM" id="SSF49899">
    <property type="entry name" value="Concanavalin A-like lectins/glucanases"/>
    <property type="match status" value="3"/>
</dbReference>
<dbReference type="EMBL" id="UYYG01000144">
    <property type="protein sequence ID" value="VDN53550.1"/>
    <property type="molecule type" value="Genomic_DNA"/>
</dbReference>
<dbReference type="Proteomes" id="UP000038040">
    <property type="component" value="Unplaced"/>
</dbReference>
<feature type="domain" description="Laminin G" evidence="3">
    <location>
        <begin position="559"/>
        <end position="781"/>
    </location>
</feature>
<dbReference type="InterPro" id="IPR050372">
    <property type="entry name" value="Neurexin-related_CASP"/>
</dbReference>
<dbReference type="PANTHER" id="PTHR15036:SF94">
    <property type="entry name" value="INTESTINAL NEUREXIN-LIKE"/>
    <property type="match status" value="1"/>
</dbReference>